<dbReference type="EMBL" id="GG749514">
    <property type="protein sequence ID" value="KMW68825.1"/>
    <property type="molecule type" value="Genomic_DNA"/>
</dbReference>
<evidence type="ECO:0000313" key="2">
    <source>
        <dbReference type="EMBL" id="KMW68825.1"/>
    </source>
</evidence>
<keyword evidence="1" id="KW-1133">Transmembrane helix</keyword>
<feature type="non-terminal residue" evidence="2">
    <location>
        <position position="229"/>
    </location>
</feature>
<feature type="transmembrane region" description="Helical" evidence="1">
    <location>
        <begin position="116"/>
        <end position="137"/>
    </location>
</feature>
<protein>
    <submittedName>
        <fullName evidence="2">Uncharacterized protein</fullName>
    </submittedName>
</protein>
<dbReference type="Proteomes" id="UP000007802">
    <property type="component" value="Unassembled WGS sequence"/>
</dbReference>
<reference evidence="2" key="1">
    <citation type="submission" date="2010-03" db="EMBL/GenBank/DDBJ databases">
        <title>Annotation of Blastomyces dermatitidis strain ATCC 18188.</title>
        <authorList>
            <consortium name="The Broad Institute Genome Sequencing Platform"/>
            <consortium name="Broad Institute Genome Sequencing Center for Infectious Disease."/>
            <person name="Cuomo C."/>
            <person name="Klein B."/>
            <person name="Sullivan T."/>
            <person name="Heitman J."/>
            <person name="Young S."/>
            <person name="Zeng Q."/>
            <person name="Gargeya S."/>
            <person name="Alvarado L."/>
            <person name="Berlin A.M."/>
            <person name="Chapman S.B."/>
            <person name="Chen Z."/>
            <person name="Freedman E."/>
            <person name="Gellesch M."/>
            <person name="Goldberg J."/>
            <person name="Griggs A."/>
            <person name="Gujja S."/>
            <person name="Heilman E."/>
            <person name="Heiman D."/>
            <person name="Howarth C."/>
            <person name="Mehta T."/>
            <person name="Neiman D."/>
            <person name="Pearson M."/>
            <person name="Roberts A."/>
            <person name="Saif S."/>
            <person name="Shea T."/>
            <person name="Shenoy N."/>
            <person name="Sisk P."/>
            <person name="Stolte C."/>
            <person name="Sykes S."/>
            <person name="White J."/>
            <person name="Yandava C."/>
            <person name="Haas B."/>
            <person name="Nusbaum C."/>
            <person name="Birren B."/>
        </authorList>
    </citation>
    <scope>NUCLEOTIDE SEQUENCE</scope>
    <source>
        <strain evidence="2">ATCC 18188</strain>
    </source>
</reference>
<organism evidence="2">
    <name type="scientific">Ajellomyces dermatitidis (strain ATCC 18188 / CBS 674.68)</name>
    <name type="common">Blastomyces dermatitidis</name>
    <dbReference type="NCBI Taxonomy" id="653446"/>
    <lineage>
        <taxon>Eukaryota</taxon>
        <taxon>Fungi</taxon>
        <taxon>Dikarya</taxon>
        <taxon>Ascomycota</taxon>
        <taxon>Pezizomycotina</taxon>
        <taxon>Eurotiomycetes</taxon>
        <taxon>Eurotiomycetidae</taxon>
        <taxon>Onygenales</taxon>
        <taxon>Ajellomycetaceae</taxon>
        <taxon>Blastomyces</taxon>
    </lineage>
</organism>
<gene>
    <name evidence="2" type="ORF">BDDG_13057</name>
</gene>
<proteinExistence type="predicted"/>
<feature type="non-terminal residue" evidence="2">
    <location>
        <position position="1"/>
    </location>
</feature>
<feature type="transmembrane region" description="Helical" evidence="1">
    <location>
        <begin position="157"/>
        <end position="182"/>
    </location>
</feature>
<accession>A0A0J9EUF4</accession>
<sequence length="229" mass="26326">HSVYTLIMKLSLYYTSYSLTFFILQLSSSLSSLLNIIIIYDFYFFFYSTLSICLSIILYMFLTITLYFHNKYYHSTHIRQFVSKFSCVDRFISINNSELNVELLIKNLKNMIIKKLSMLYITESLTFSSISSVTVSFSATSLQSSISTSVSDSLTSAISVFMISTSATSASITVFITSSLCFKKILHRLSELCFSRITLSLNSIKIINICVFRNRNMNIILFYIYKCET</sequence>
<keyword evidence="1" id="KW-0812">Transmembrane</keyword>
<feature type="transmembrane region" description="Helical" evidence="1">
    <location>
        <begin position="12"/>
        <end position="38"/>
    </location>
</feature>
<keyword evidence="1" id="KW-0472">Membrane</keyword>
<dbReference type="AlphaFoldDB" id="A0A0J9EUF4"/>
<feature type="transmembrane region" description="Helical" evidence="1">
    <location>
        <begin position="44"/>
        <end position="68"/>
    </location>
</feature>
<name>A0A0J9EUF4_AJEDA</name>
<evidence type="ECO:0000256" key="1">
    <source>
        <dbReference type="SAM" id="Phobius"/>
    </source>
</evidence>